<feature type="transmembrane region" description="Helical" evidence="2">
    <location>
        <begin position="30"/>
        <end position="53"/>
    </location>
</feature>
<evidence type="ECO:0000256" key="2">
    <source>
        <dbReference type="SAM" id="Phobius"/>
    </source>
</evidence>
<dbReference type="NCBIfam" id="TIGR03816">
    <property type="entry name" value="tadE_like_DECH"/>
    <property type="match status" value="1"/>
</dbReference>
<evidence type="ECO:0000313" key="5">
    <source>
        <dbReference type="Proteomes" id="UP000004897"/>
    </source>
</evidence>
<reference evidence="4 5" key="1">
    <citation type="submission" date="2011-08" db="EMBL/GenBank/DDBJ databases">
        <title>The Genome Sequence of Rothia mucilaginosa M508.</title>
        <authorList>
            <consortium name="The Broad Institute Genome Sequencing Platform"/>
            <consortium name="The Broad Institute Genome Sequencing Center for Infectious Disease"/>
            <person name="Earl A."/>
            <person name="Ward D."/>
            <person name="Feldgarden M."/>
            <person name="Gevers D."/>
            <person name="Sibley C.D."/>
            <person name="Field T.R."/>
            <person name="Grinwis M."/>
            <person name="Eshaghurshan C.S."/>
            <person name="Surette M.G."/>
            <person name="Young S.K."/>
            <person name="Zeng Q."/>
            <person name="Gargeya S."/>
            <person name="Fitzgerald M."/>
            <person name="Haas B."/>
            <person name="Abouelleil A."/>
            <person name="Alvarado L."/>
            <person name="Arachchi H.M."/>
            <person name="Berlin A."/>
            <person name="Brown A."/>
            <person name="Chapman S.B."/>
            <person name="Chen Z."/>
            <person name="Dunbar C."/>
            <person name="Freedman E."/>
            <person name="Gearin G."/>
            <person name="Gellesch M."/>
            <person name="Goldberg J."/>
            <person name="Griggs A."/>
            <person name="Gujja S."/>
            <person name="Heiman D."/>
            <person name="Howarth C."/>
            <person name="Larson L."/>
            <person name="Lui A."/>
            <person name="MacDonald P.J.P."/>
            <person name="Montmayeur A."/>
            <person name="Murphy C."/>
            <person name="Neiman D."/>
            <person name="Pearson M."/>
            <person name="Priest M."/>
            <person name="Roberts A."/>
            <person name="Saif S."/>
            <person name="Shea T."/>
            <person name="Shenoy N."/>
            <person name="Sisk P."/>
            <person name="Stolte C."/>
            <person name="Sykes S."/>
            <person name="Wortman J."/>
            <person name="Nusbaum C."/>
            <person name="Birren B."/>
        </authorList>
    </citation>
    <scope>NUCLEOTIDE SEQUENCE [LARGE SCALE GENOMIC DNA]</scope>
    <source>
        <strain evidence="4 5">M508</strain>
    </source>
</reference>
<name>G5EPX4_9MICC</name>
<keyword evidence="2" id="KW-1133">Transmembrane helix</keyword>
<comment type="caution">
    <text evidence="4">The sequence shown here is derived from an EMBL/GenBank/DDBJ whole genome shotgun (WGS) entry which is preliminary data.</text>
</comment>
<feature type="compositionally biased region" description="Acidic residues" evidence="1">
    <location>
        <begin position="138"/>
        <end position="148"/>
    </location>
</feature>
<accession>G5EPX4</accession>
<keyword evidence="2" id="KW-0812">Transmembrane</keyword>
<dbReference type="Proteomes" id="UP000004897">
    <property type="component" value="Unassembled WGS sequence"/>
</dbReference>
<evidence type="ECO:0000259" key="3">
    <source>
        <dbReference type="Pfam" id="PF13400"/>
    </source>
</evidence>
<feature type="compositionally biased region" description="Low complexity" evidence="1">
    <location>
        <begin position="154"/>
        <end position="165"/>
    </location>
</feature>
<protein>
    <recommendedName>
        <fullName evidence="3">Putative Flp pilus-assembly TadG-like N-terminal domain-containing protein</fullName>
    </recommendedName>
</protein>
<feature type="compositionally biased region" description="Acidic residues" evidence="1">
    <location>
        <begin position="166"/>
        <end position="192"/>
    </location>
</feature>
<feature type="domain" description="Putative Flp pilus-assembly TadG-like N-terminal" evidence="3">
    <location>
        <begin position="26"/>
        <end position="73"/>
    </location>
</feature>
<dbReference type="EMBL" id="ACSB01000005">
    <property type="protein sequence ID" value="EHB88555.1"/>
    <property type="molecule type" value="Genomic_DNA"/>
</dbReference>
<dbReference type="HOGENOM" id="CLU_1320112_0_0_11"/>
<organism evidence="4 5">
    <name type="scientific">Rothia mucilaginosa M508</name>
    <dbReference type="NCBI Taxonomy" id="563033"/>
    <lineage>
        <taxon>Bacteria</taxon>
        <taxon>Bacillati</taxon>
        <taxon>Actinomycetota</taxon>
        <taxon>Actinomycetes</taxon>
        <taxon>Micrococcales</taxon>
        <taxon>Micrococcaceae</taxon>
        <taxon>Rothia</taxon>
    </lineage>
</organism>
<evidence type="ECO:0000313" key="4">
    <source>
        <dbReference type="EMBL" id="EHB88555.1"/>
    </source>
</evidence>
<dbReference type="Pfam" id="PF13400">
    <property type="entry name" value="Tad"/>
    <property type="match status" value="1"/>
</dbReference>
<gene>
    <name evidence="4" type="ORF">HMPREF0737_00334</name>
</gene>
<evidence type="ECO:0000256" key="1">
    <source>
        <dbReference type="SAM" id="MobiDB-lite"/>
    </source>
</evidence>
<keyword evidence="2" id="KW-0472">Membrane</keyword>
<dbReference type="PATRIC" id="fig|563033.4.peg.328"/>
<dbReference type="InterPro" id="IPR028087">
    <property type="entry name" value="Tad_N"/>
</dbReference>
<sequence length="211" mass="21865">MKKAPAMMVNKSSVLAWSAEECPEEGSGTVLALTIIAALLVLTVVIAGLIGAVSANRRASAAADLSALAAADAYRGLTEGDPCAVAADLAERHGAHLESCTFPDRPETVEVTVAVPVAGPMGMLGPARVRARAGAEHPEEEYAEEEHPEEEHAAGNVEELSPAEVAELEEELEAEQDSAAELENPAEPENPAELENSPVSESPAGQESPVD</sequence>
<dbReference type="InterPro" id="IPR021202">
    <property type="entry name" value="Rv3654c-like"/>
</dbReference>
<dbReference type="AlphaFoldDB" id="G5EPX4"/>
<proteinExistence type="predicted"/>
<dbReference type="RefSeq" id="WP_005504689.1">
    <property type="nucleotide sequence ID" value="NZ_JH370351.1"/>
</dbReference>
<feature type="region of interest" description="Disordered" evidence="1">
    <location>
        <begin position="129"/>
        <end position="211"/>
    </location>
</feature>